<accession>A0A9P4PQD9</accession>
<gene>
    <name evidence="1" type="ORF">P171DRAFT_225665</name>
</gene>
<comment type="caution">
    <text evidence="1">The sequence shown here is derived from an EMBL/GenBank/DDBJ whole genome shotgun (WGS) entry which is preliminary data.</text>
</comment>
<sequence length="62" mass="6517">MLSCLTQCIHVPLAIRPPPSGTLALAPAPTSSLTVCTETPDRIAVDSLLEACDSRLPLTVRC</sequence>
<protein>
    <submittedName>
        <fullName evidence="1">Uncharacterized protein</fullName>
    </submittedName>
</protein>
<name>A0A9P4PQD9_9PLEO</name>
<evidence type="ECO:0000313" key="1">
    <source>
        <dbReference type="EMBL" id="KAF2447463.1"/>
    </source>
</evidence>
<dbReference type="EMBL" id="MU001496">
    <property type="protein sequence ID" value="KAF2447463.1"/>
    <property type="molecule type" value="Genomic_DNA"/>
</dbReference>
<reference evidence="1" key="1">
    <citation type="journal article" date="2020" name="Stud. Mycol.">
        <title>101 Dothideomycetes genomes: a test case for predicting lifestyles and emergence of pathogens.</title>
        <authorList>
            <person name="Haridas S."/>
            <person name="Albert R."/>
            <person name="Binder M."/>
            <person name="Bloem J."/>
            <person name="Labutti K."/>
            <person name="Salamov A."/>
            <person name="Andreopoulos B."/>
            <person name="Baker S."/>
            <person name="Barry K."/>
            <person name="Bills G."/>
            <person name="Bluhm B."/>
            <person name="Cannon C."/>
            <person name="Castanera R."/>
            <person name="Culley D."/>
            <person name="Daum C."/>
            <person name="Ezra D."/>
            <person name="Gonzalez J."/>
            <person name="Henrissat B."/>
            <person name="Kuo A."/>
            <person name="Liang C."/>
            <person name="Lipzen A."/>
            <person name="Lutzoni F."/>
            <person name="Magnuson J."/>
            <person name="Mondo S."/>
            <person name="Nolan M."/>
            <person name="Ohm R."/>
            <person name="Pangilinan J."/>
            <person name="Park H.-J."/>
            <person name="Ramirez L."/>
            <person name="Alfaro M."/>
            <person name="Sun H."/>
            <person name="Tritt A."/>
            <person name="Yoshinaga Y."/>
            <person name="Zwiers L.-H."/>
            <person name="Turgeon B."/>
            <person name="Goodwin S."/>
            <person name="Spatafora J."/>
            <person name="Crous P."/>
            <person name="Grigoriev I."/>
        </authorList>
    </citation>
    <scope>NUCLEOTIDE SEQUENCE</scope>
    <source>
        <strain evidence="1">CBS 690.94</strain>
    </source>
</reference>
<organism evidence="1 2">
    <name type="scientific">Karstenula rhodostoma CBS 690.94</name>
    <dbReference type="NCBI Taxonomy" id="1392251"/>
    <lineage>
        <taxon>Eukaryota</taxon>
        <taxon>Fungi</taxon>
        <taxon>Dikarya</taxon>
        <taxon>Ascomycota</taxon>
        <taxon>Pezizomycotina</taxon>
        <taxon>Dothideomycetes</taxon>
        <taxon>Pleosporomycetidae</taxon>
        <taxon>Pleosporales</taxon>
        <taxon>Massarineae</taxon>
        <taxon>Didymosphaeriaceae</taxon>
        <taxon>Karstenula</taxon>
    </lineage>
</organism>
<dbReference type="Proteomes" id="UP000799764">
    <property type="component" value="Unassembled WGS sequence"/>
</dbReference>
<dbReference type="AlphaFoldDB" id="A0A9P4PQD9"/>
<proteinExistence type="predicted"/>
<keyword evidence="2" id="KW-1185">Reference proteome</keyword>
<evidence type="ECO:0000313" key="2">
    <source>
        <dbReference type="Proteomes" id="UP000799764"/>
    </source>
</evidence>